<feature type="repeat" description="WD" evidence="9">
    <location>
        <begin position="166"/>
        <end position="207"/>
    </location>
</feature>
<keyword evidence="4 9" id="KW-0853">WD repeat</keyword>
<dbReference type="GeneID" id="8853468"/>
<protein>
    <recommendedName>
        <fullName evidence="3">HECT-type E3 ubiquitin transferase</fullName>
        <ecNumber evidence="3">2.3.2.26</ecNumber>
    </recommendedName>
</protein>
<dbReference type="Proteomes" id="UP000006671">
    <property type="component" value="Unassembled WGS sequence"/>
</dbReference>
<dbReference type="PROSITE" id="PS50237">
    <property type="entry name" value="HECT"/>
    <property type="match status" value="1"/>
</dbReference>
<dbReference type="Gene3D" id="2.130.10.10">
    <property type="entry name" value="YVTN repeat-like/Quinoprotein amine dehydrogenase"/>
    <property type="match status" value="1"/>
</dbReference>
<dbReference type="InterPro" id="IPR036322">
    <property type="entry name" value="WD40_repeat_dom_sf"/>
</dbReference>
<comment type="catalytic activity">
    <reaction evidence="1">
        <text>S-ubiquitinyl-[E2 ubiquitin-conjugating enzyme]-L-cysteine + [acceptor protein]-L-lysine = [E2 ubiquitin-conjugating enzyme]-L-cysteine + N(6)-ubiquitinyl-[acceptor protein]-L-lysine.</text>
        <dbReference type="EC" id="2.3.2.26"/>
    </reaction>
</comment>
<accession>D2VVA3</accession>
<dbReference type="SMART" id="SM00320">
    <property type="entry name" value="WD40"/>
    <property type="match status" value="4"/>
</dbReference>
<dbReference type="KEGG" id="ngr:NAEGRDRAFT_81351"/>
<gene>
    <name evidence="12" type="ORF">NAEGRDRAFT_81351</name>
</gene>
<dbReference type="eggNOG" id="KOG0274">
    <property type="taxonomic scope" value="Eukaryota"/>
</dbReference>
<keyword evidence="6" id="KW-0677">Repeat</keyword>
<dbReference type="GO" id="GO:0061630">
    <property type="term" value="F:ubiquitin protein ligase activity"/>
    <property type="evidence" value="ECO:0007669"/>
    <property type="project" value="UniProtKB-EC"/>
</dbReference>
<evidence type="ECO:0000313" key="13">
    <source>
        <dbReference type="Proteomes" id="UP000006671"/>
    </source>
</evidence>
<name>D2VVA3_NAEGR</name>
<feature type="domain" description="HECT" evidence="11">
    <location>
        <begin position="605"/>
        <end position="937"/>
    </location>
</feature>
<evidence type="ECO:0000256" key="4">
    <source>
        <dbReference type="ARBA" id="ARBA00022574"/>
    </source>
</evidence>
<dbReference type="InterPro" id="IPR000569">
    <property type="entry name" value="HECT_dom"/>
</dbReference>
<evidence type="ECO:0000256" key="7">
    <source>
        <dbReference type="ARBA" id="ARBA00022786"/>
    </source>
</evidence>
<dbReference type="GO" id="GO:0005737">
    <property type="term" value="C:cytoplasm"/>
    <property type="evidence" value="ECO:0007669"/>
    <property type="project" value="TreeGrafter"/>
</dbReference>
<dbReference type="eggNOG" id="KOG0939">
    <property type="taxonomic scope" value="Eukaryota"/>
</dbReference>
<dbReference type="PANTHER" id="PTHR11254">
    <property type="entry name" value="HECT DOMAIN UBIQUITIN-PROTEIN LIGASE"/>
    <property type="match status" value="1"/>
</dbReference>
<dbReference type="RefSeq" id="XP_002672020.1">
    <property type="nucleotide sequence ID" value="XM_002671974.1"/>
</dbReference>
<dbReference type="InterPro" id="IPR050409">
    <property type="entry name" value="E3_ubiq-protein_ligase"/>
</dbReference>
<evidence type="ECO:0000256" key="6">
    <source>
        <dbReference type="ARBA" id="ARBA00022737"/>
    </source>
</evidence>
<dbReference type="PANTHER" id="PTHR11254:SF440">
    <property type="entry name" value="E3 UBIQUITIN-PROTEIN LIGASE NEDD-4"/>
    <property type="match status" value="1"/>
</dbReference>
<reference evidence="12 13" key="1">
    <citation type="journal article" date="2010" name="Cell">
        <title>The genome of Naegleria gruberi illuminates early eukaryotic versatility.</title>
        <authorList>
            <person name="Fritz-Laylin L.K."/>
            <person name="Prochnik S.E."/>
            <person name="Ginger M.L."/>
            <person name="Dacks J.B."/>
            <person name="Carpenter M.L."/>
            <person name="Field M.C."/>
            <person name="Kuo A."/>
            <person name="Paredez A."/>
            <person name="Chapman J."/>
            <person name="Pham J."/>
            <person name="Shu S."/>
            <person name="Neupane R."/>
            <person name="Cipriano M."/>
            <person name="Mancuso J."/>
            <person name="Tu H."/>
            <person name="Salamov A."/>
            <person name="Lindquist E."/>
            <person name="Shapiro H."/>
            <person name="Lucas S."/>
            <person name="Grigoriev I.V."/>
            <person name="Cande W.Z."/>
            <person name="Fulton C."/>
            <person name="Rokhsar D.S."/>
            <person name="Dawson S.C."/>
        </authorList>
    </citation>
    <scope>NUCLEOTIDE SEQUENCE [LARGE SCALE GENOMIC DNA]</scope>
    <source>
        <strain evidence="12 13">NEG-M</strain>
    </source>
</reference>
<dbReference type="InterPro" id="IPR035983">
    <property type="entry name" value="Hect_E3_ubiquitin_ligase"/>
</dbReference>
<dbReference type="Gene3D" id="3.30.2160.10">
    <property type="entry name" value="Hect, E3 ligase catalytic domain"/>
    <property type="match status" value="1"/>
</dbReference>
<dbReference type="GO" id="GO:0016874">
    <property type="term" value="F:ligase activity"/>
    <property type="evidence" value="ECO:0007669"/>
    <property type="project" value="UniProtKB-KW"/>
</dbReference>
<dbReference type="EMBL" id="GG738901">
    <property type="protein sequence ID" value="EFC39276.1"/>
    <property type="molecule type" value="Genomic_DNA"/>
</dbReference>
<keyword evidence="12" id="KW-0436">Ligase</keyword>
<evidence type="ECO:0000259" key="11">
    <source>
        <dbReference type="PROSITE" id="PS50237"/>
    </source>
</evidence>
<dbReference type="PROSITE" id="PS50082">
    <property type="entry name" value="WD_REPEATS_2"/>
    <property type="match status" value="2"/>
</dbReference>
<dbReference type="InterPro" id="IPR001680">
    <property type="entry name" value="WD40_rpt"/>
</dbReference>
<dbReference type="InParanoid" id="D2VVA3"/>
<dbReference type="STRING" id="5762.D2VVA3"/>
<feature type="region of interest" description="Disordered" evidence="10">
    <location>
        <begin position="62"/>
        <end position="94"/>
    </location>
</feature>
<evidence type="ECO:0000256" key="2">
    <source>
        <dbReference type="ARBA" id="ARBA00004906"/>
    </source>
</evidence>
<dbReference type="PROSITE" id="PS50294">
    <property type="entry name" value="WD_REPEATS_REGION"/>
    <property type="match status" value="2"/>
</dbReference>
<dbReference type="InterPro" id="IPR015943">
    <property type="entry name" value="WD40/YVTN_repeat-like_dom_sf"/>
</dbReference>
<dbReference type="SMART" id="SM00119">
    <property type="entry name" value="HECTc"/>
    <property type="match status" value="1"/>
</dbReference>
<evidence type="ECO:0000256" key="5">
    <source>
        <dbReference type="ARBA" id="ARBA00022679"/>
    </source>
</evidence>
<dbReference type="PROSITE" id="PS00678">
    <property type="entry name" value="WD_REPEATS_1"/>
    <property type="match status" value="2"/>
</dbReference>
<evidence type="ECO:0000256" key="1">
    <source>
        <dbReference type="ARBA" id="ARBA00000885"/>
    </source>
</evidence>
<keyword evidence="7 8" id="KW-0833">Ubl conjugation pathway</keyword>
<feature type="compositionally biased region" description="Low complexity" evidence="10">
    <location>
        <begin position="64"/>
        <end position="76"/>
    </location>
</feature>
<dbReference type="AlphaFoldDB" id="D2VVA3"/>
<evidence type="ECO:0000256" key="8">
    <source>
        <dbReference type="PROSITE-ProRule" id="PRU00104"/>
    </source>
</evidence>
<dbReference type="GO" id="GO:0006511">
    <property type="term" value="P:ubiquitin-dependent protein catabolic process"/>
    <property type="evidence" value="ECO:0007669"/>
    <property type="project" value="TreeGrafter"/>
</dbReference>
<organism evidence="13">
    <name type="scientific">Naegleria gruberi</name>
    <name type="common">Amoeba</name>
    <dbReference type="NCBI Taxonomy" id="5762"/>
    <lineage>
        <taxon>Eukaryota</taxon>
        <taxon>Discoba</taxon>
        <taxon>Heterolobosea</taxon>
        <taxon>Tetramitia</taxon>
        <taxon>Eutetramitia</taxon>
        <taxon>Vahlkampfiidae</taxon>
        <taxon>Naegleria</taxon>
    </lineage>
</organism>
<comment type="pathway">
    <text evidence="2">Protein modification; protein ubiquitination.</text>
</comment>
<dbReference type="InterPro" id="IPR020472">
    <property type="entry name" value="WD40_PAC1"/>
</dbReference>
<evidence type="ECO:0000256" key="10">
    <source>
        <dbReference type="SAM" id="MobiDB-lite"/>
    </source>
</evidence>
<dbReference type="CDD" id="cd00078">
    <property type="entry name" value="HECTc"/>
    <property type="match status" value="1"/>
</dbReference>
<dbReference type="InterPro" id="IPR019775">
    <property type="entry name" value="WD40_repeat_CS"/>
</dbReference>
<keyword evidence="5" id="KW-0808">Transferase</keyword>
<evidence type="ECO:0000256" key="9">
    <source>
        <dbReference type="PROSITE-ProRule" id="PRU00221"/>
    </source>
</evidence>
<dbReference type="PRINTS" id="PR00320">
    <property type="entry name" value="GPROTEINBRPT"/>
</dbReference>
<dbReference type="SUPFAM" id="SSF50978">
    <property type="entry name" value="WD40 repeat-like"/>
    <property type="match status" value="1"/>
</dbReference>
<dbReference type="Pfam" id="PF00400">
    <property type="entry name" value="WD40"/>
    <property type="match status" value="3"/>
</dbReference>
<evidence type="ECO:0000256" key="3">
    <source>
        <dbReference type="ARBA" id="ARBA00012485"/>
    </source>
</evidence>
<feature type="compositionally biased region" description="Polar residues" evidence="10">
    <location>
        <begin position="77"/>
        <end position="91"/>
    </location>
</feature>
<dbReference type="EC" id="2.3.2.26" evidence="3"/>
<dbReference type="GO" id="GO:0016567">
    <property type="term" value="P:protein ubiquitination"/>
    <property type="evidence" value="ECO:0007669"/>
    <property type="project" value="TreeGrafter"/>
</dbReference>
<dbReference type="OrthoDB" id="8068875at2759"/>
<proteinExistence type="predicted"/>
<dbReference type="VEuPathDB" id="AmoebaDB:NAEGRDRAFT_81351"/>
<dbReference type="SUPFAM" id="SSF56204">
    <property type="entry name" value="Hect, E3 ligase catalytic domain"/>
    <property type="match status" value="1"/>
</dbReference>
<keyword evidence="13" id="KW-1185">Reference proteome</keyword>
<sequence length="937" mass="107594">MGQSPSGRNETGDDIQVFNDFAEMMEGSSPEVRQKKNFLLKLFKPTTLTPTTSATLRAFTSNLSDSTKTQSSESSTMRTSFDNVQQDTSNDSLEDEEYQLTSIGSFVRKEKRTEPLIPRSLKDYKKFKHFYKITCIKVENNRIWTSSLDKNICCWDKETGECIKLFQGHTKAVTCLKIDMKNNLLYSGSYDRTVRVWDIETQTCKQVFDSNENWITCLAVSSDYLFCSGYDSSISVYELKTGKKIAKLNGHVKKVEDMFYEHSEGILYTSGADCTVRMWDISSLECIKVHSCREYSHYFYKVGSNIYISQPQNIYSYNTETNKVNPPIVGITQFCIFEIDEDSSYIVGWNKDKRQFEFYDTYEITLVHTIPQETILDASNLSVDAKTKKLYFSSGMFVKFIDISSVFSLNLKNGASRPAYMNYEELFNYLVDILFYPVTKVAEVIEDLQKHKYLDECKTLDDQIEKTIKYLKQQQDDESLGSDVDIIEDIYYITKNNEVRLVKDNQDLSDRNIYFELSIVPNTVQTIEERLKAISTLSMTPIGAVESFSCIYTDDEREMDYETRKDLFYKKLKALKGDGLLQPTVVMVRRDQLVFDACKNFSVLKGADLLRPMFVYFAGEEGFDVGGVTREFYHLLSQQILNPNNALFIKTGPNNTYHPNPASAVNGDHLQYFQFIGKLIGKAISDNKIMDTHFTKVIFKLMAGKPVMFEDLEAVDPTMYLSLKKLLLLEDIENIMEMTFTADLNDFGENNVYELCFNGAEIEVNDGNKHEFVEAYSKWKLVESVRPQVEKMLEGIYEVLPPEFLTIFSETELELLLCGSREVSISQWKDNISYEGGFDTDHPTVQYFWEMIEGYSQTQIAQLLQFSTGTSCLPSDGFEGLTPPFTLCLLRNVSTDHLPVAHTCLNRIDIPPYESKEIMKERFGKAIRYGSQGFSLH</sequence>
<feature type="repeat" description="WD" evidence="9">
    <location>
        <begin position="248"/>
        <end position="289"/>
    </location>
</feature>
<dbReference type="Gene3D" id="3.90.1750.10">
    <property type="entry name" value="Hect, E3 ligase catalytic domains"/>
    <property type="match status" value="1"/>
</dbReference>
<evidence type="ECO:0000313" key="12">
    <source>
        <dbReference type="EMBL" id="EFC39276.1"/>
    </source>
</evidence>
<dbReference type="CDD" id="cd00200">
    <property type="entry name" value="WD40"/>
    <property type="match status" value="1"/>
</dbReference>
<feature type="active site" description="Glycyl thioester intermediate" evidence="8">
    <location>
        <position position="904"/>
    </location>
</feature>
<dbReference type="Gene3D" id="3.30.2410.10">
    <property type="entry name" value="Hect, E3 ligase catalytic domain"/>
    <property type="match status" value="1"/>
</dbReference>
<dbReference type="Pfam" id="PF00632">
    <property type="entry name" value="HECT"/>
    <property type="match status" value="1"/>
</dbReference>